<dbReference type="GeneID" id="37022881"/>
<dbReference type="RefSeq" id="XP_025353067.1">
    <property type="nucleotide sequence ID" value="XM_025501100.1"/>
</dbReference>
<dbReference type="EMBL" id="KZ819605">
    <property type="protein sequence ID" value="PWN32765.1"/>
    <property type="molecule type" value="Genomic_DNA"/>
</dbReference>
<sequence length="92" mass="9668">MNFFSLKIIPMFAMALLIMVQMTLQAPVPTGSLSVDGSTVPNTKNGAITTQSSIVRIQNTNGTAVGSHGRNAAISSVGVCPTCKRNPCRCNE</sequence>
<keyword evidence="3" id="KW-1185">Reference proteome</keyword>
<evidence type="ECO:0008006" key="4">
    <source>
        <dbReference type="Google" id="ProtNLM"/>
    </source>
</evidence>
<proteinExistence type="predicted"/>
<accession>A0A316VB37</accession>
<evidence type="ECO:0000313" key="3">
    <source>
        <dbReference type="Proteomes" id="UP000245771"/>
    </source>
</evidence>
<gene>
    <name evidence="2" type="ORF">FA14DRAFT_181444</name>
</gene>
<evidence type="ECO:0000256" key="1">
    <source>
        <dbReference type="SAM" id="SignalP"/>
    </source>
</evidence>
<dbReference type="InParanoid" id="A0A316VB37"/>
<feature type="signal peptide" evidence="1">
    <location>
        <begin position="1"/>
        <end position="25"/>
    </location>
</feature>
<name>A0A316VB37_9BASI</name>
<feature type="chain" id="PRO_5016237198" description="Secreted protein" evidence="1">
    <location>
        <begin position="26"/>
        <end position="92"/>
    </location>
</feature>
<protein>
    <recommendedName>
        <fullName evidence="4">Secreted protein</fullName>
    </recommendedName>
</protein>
<evidence type="ECO:0000313" key="2">
    <source>
        <dbReference type="EMBL" id="PWN32765.1"/>
    </source>
</evidence>
<dbReference type="Proteomes" id="UP000245771">
    <property type="component" value="Unassembled WGS sequence"/>
</dbReference>
<dbReference type="AlphaFoldDB" id="A0A316VB37"/>
<organism evidence="2 3">
    <name type="scientific">Meira miltonrushii</name>
    <dbReference type="NCBI Taxonomy" id="1280837"/>
    <lineage>
        <taxon>Eukaryota</taxon>
        <taxon>Fungi</taxon>
        <taxon>Dikarya</taxon>
        <taxon>Basidiomycota</taxon>
        <taxon>Ustilaginomycotina</taxon>
        <taxon>Exobasidiomycetes</taxon>
        <taxon>Exobasidiales</taxon>
        <taxon>Brachybasidiaceae</taxon>
        <taxon>Meira</taxon>
    </lineage>
</organism>
<keyword evidence="1" id="KW-0732">Signal</keyword>
<reference evidence="2 3" key="1">
    <citation type="journal article" date="2018" name="Mol. Biol. Evol.">
        <title>Broad Genomic Sampling Reveals a Smut Pathogenic Ancestry of the Fungal Clade Ustilaginomycotina.</title>
        <authorList>
            <person name="Kijpornyongpan T."/>
            <person name="Mondo S.J."/>
            <person name="Barry K."/>
            <person name="Sandor L."/>
            <person name="Lee J."/>
            <person name="Lipzen A."/>
            <person name="Pangilinan J."/>
            <person name="LaButti K."/>
            <person name="Hainaut M."/>
            <person name="Henrissat B."/>
            <person name="Grigoriev I.V."/>
            <person name="Spatafora J.W."/>
            <person name="Aime M.C."/>
        </authorList>
    </citation>
    <scope>NUCLEOTIDE SEQUENCE [LARGE SCALE GENOMIC DNA]</scope>
    <source>
        <strain evidence="2 3">MCA 3882</strain>
    </source>
</reference>